<evidence type="ECO:0000256" key="1">
    <source>
        <dbReference type="ARBA" id="ARBA00004651"/>
    </source>
</evidence>
<evidence type="ECO:0000256" key="5">
    <source>
        <dbReference type="ARBA" id="ARBA00022989"/>
    </source>
</evidence>
<feature type="transmembrane region" description="Helical" evidence="7">
    <location>
        <begin position="15"/>
        <end position="36"/>
    </location>
</feature>
<dbReference type="Proteomes" id="UP001269144">
    <property type="component" value="Unassembled WGS sequence"/>
</dbReference>
<reference evidence="10" key="1">
    <citation type="submission" date="2023-07" db="EMBL/GenBank/DDBJ databases">
        <title>Paracoccus sp. MBLB3053 whole genome sequence.</title>
        <authorList>
            <person name="Hwang C.Y."/>
            <person name="Cho E.-S."/>
            <person name="Seo M.-J."/>
        </authorList>
    </citation>
    <scope>NUCLEOTIDE SEQUENCE [LARGE SCALE GENOMIC DNA]</scope>
    <source>
        <strain evidence="10">MBLB3053</strain>
    </source>
</reference>
<keyword evidence="6 7" id="KW-0472">Membrane</keyword>
<evidence type="ECO:0000256" key="6">
    <source>
        <dbReference type="ARBA" id="ARBA00023136"/>
    </source>
</evidence>
<evidence type="ECO:0000313" key="10">
    <source>
        <dbReference type="Proteomes" id="UP001269144"/>
    </source>
</evidence>
<dbReference type="Gene3D" id="3.30.240.20">
    <property type="entry name" value="bsu07140 like domains"/>
    <property type="match status" value="1"/>
</dbReference>
<keyword evidence="5 7" id="KW-1133">Transmembrane helix</keyword>
<dbReference type="PANTHER" id="PTHR34582:SF6">
    <property type="entry name" value="UPF0702 TRANSMEMBRANE PROTEIN YCAP"/>
    <property type="match status" value="1"/>
</dbReference>
<feature type="domain" description="YetF C-terminal" evidence="8">
    <location>
        <begin position="96"/>
        <end position="171"/>
    </location>
</feature>
<evidence type="ECO:0000313" key="9">
    <source>
        <dbReference type="EMBL" id="MDS9469098.1"/>
    </source>
</evidence>
<evidence type="ECO:0000256" key="3">
    <source>
        <dbReference type="ARBA" id="ARBA00022475"/>
    </source>
</evidence>
<proteinExistence type="inferred from homology"/>
<name>A0ABU2HVM0_9RHOB</name>
<organism evidence="9 10">
    <name type="scientific">Paracoccus aurantius</name>
    <dbReference type="NCBI Taxonomy" id="3073814"/>
    <lineage>
        <taxon>Bacteria</taxon>
        <taxon>Pseudomonadati</taxon>
        <taxon>Pseudomonadota</taxon>
        <taxon>Alphaproteobacteria</taxon>
        <taxon>Rhodobacterales</taxon>
        <taxon>Paracoccaceae</taxon>
        <taxon>Paracoccus</taxon>
    </lineage>
</organism>
<sequence length="196" mass="21483">MLAELTRIFLGDQDLTFMVEILFRTVIIYFYTLSLLRWIGGRSVAQLSIVEFLLVIAIGSAVGDSLFYPDVPLLPAMAAILLVVLFNKFIDLAIQRSDRLSNFFEGRPQIVVTNGQVHLHKIRSQGIGLSELHLKLRDKGVTDLAEVRYAVLEPNGVLSVLTHDKATDKLATGLFESPAVPADEFGAATDAGVRGS</sequence>
<feature type="transmembrane region" description="Helical" evidence="7">
    <location>
        <begin position="73"/>
        <end position="90"/>
    </location>
</feature>
<dbReference type="EMBL" id="JAVQLW010000002">
    <property type="protein sequence ID" value="MDS9469098.1"/>
    <property type="molecule type" value="Genomic_DNA"/>
</dbReference>
<feature type="transmembrane region" description="Helical" evidence="7">
    <location>
        <begin position="48"/>
        <end position="67"/>
    </location>
</feature>
<evidence type="ECO:0000256" key="2">
    <source>
        <dbReference type="ARBA" id="ARBA00006448"/>
    </source>
</evidence>
<evidence type="ECO:0000256" key="7">
    <source>
        <dbReference type="SAM" id="Phobius"/>
    </source>
</evidence>
<dbReference type="InterPro" id="IPR007353">
    <property type="entry name" value="DUF421"/>
</dbReference>
<evidence type="ECO:0000259" key="8">
    <source>
        <dbReference type="Pfam" id="PF04239"/>
    </source>
</evidence>
<comment type="subcellular location">
    <subcellularLocation>
        <location evidence="1">Cell membrane</location>
        <topology evidence="1">Multi-pass membrane protein</topology>
    </subcellularLocation>
</comment>
<keyword evidence="3" id="KW-1003">Cell membrane</keyword>
<gene>
    <name evidence="9" type="ORF">RGQ15_16155</name>
</gene>
<comment type="similarity">
    <text evidence="2">Belongs to the UPF0702 family.</text>
</comment>
<evidence type="ECO:0000256" key="4">
    <source>
        <dbReference type="ARBA" id="ARBA00022692"/>
    </source>
</evidence>
<keyword evidence="4 7" id="KW-0812">Transmembrane</keyword>
<keyword evidence="10" id="KW-1185">Reference proteome</keyword>
<dbReference type="InterPro" id="IPR023090">
    <property type="entry name" value="UPF0702_alpha/beta_dom_sf"/>
</dbReference>
<dbReference type="RefSeq" id="WP_311161618.1">
    <property type="nucleotide sequence ID" value="NZ_JAVQLW010000002.1"/>
</dbReference>
<accession>A0ABU2HVM0</accession>
<dbReference type="PANTHER" id="PTHR34582">
    <property type="entry name" value="UPF0702 TRANSMEMBRANE PROTEIN YCAP"/>
    <property type="match status" value="1"/>
</dbReference>
<comment type="caution">
    <text evidence="9">The sequence shown here is derived from an EMBL/GenBank/DDBJ whole genome shotgun (WGS) entry which is preliminary data.</text>
</comment>
<protein>
    <submittedName>
        <fullName evidence="9">DUF421 domain-containing protein</fullName>
    </submittedName>
</protein>
<dbReference type="Pfam" id="PF04239">
    <property type="entry name" value="DUF421"/>
    <property type="match status" value="1"/>
</dbReference>